<evidence type="ECO:0000256" key="4">
    <source>
        <dbReference type="ARBA" id="ARBA00022692"/>
    </source>
</evidence>
<keyword evidence="13" id="KW-0675">Receptor</keyword>
<keyword evidence="4 8" id="KW-0812">Transmembrane</keyword>
<protein>
    <submittedName>
        <fullName evidence="13">Iron complex outermembrane receptor protein</fullName>
    </submittedName>
</protein>
<reference evidence="13 14" key="1">
    <citation type="submission" date="2020-08" db="EMBL/GenBank/DDBJ databases">
        <title>Functional genomics of gut bacteria from endangered species of beetles.</title>
        <authorList>
            <person name="Carlos-Shanley C."/>
        </authorList>
    </citation>
    <scope>NUCLEOTIDE SEQUENCE [LARGE SCALE GENOMIC DNA]</scope>
    <source>
        <strain evidence="13 14">S00224</strain>
    </source>
</reference>
<feature type="domain" description="TonB-dependent receptor plug" evidence="12">
    <location>
        <begin position="46"/>
        <end position="149"/>
    </location>
</feature>
<feature type="signal peptide" evidence="10">
    <location>
        <begin position="1"/>
        <end position="21"/>
    </location>
</feature>
<dbReference type="Gene3D" id="2.40.170.20">
    <property type="entry name" value="TonB-dependent receptor, beta-barrel domain"/>
    <property type="match status" value="1"/>
</dbReference>
<dbReference type="Pfam" id="PF07715">
    <property type="entry name" value="Plug"/>
    <property type="match status" value="1"/>
</dbReference>
<dbReference type="AlphaFoldDB" id="A0A7W7K078"/>
<dbReference type="Gene3D" id="2.170.130.10">
    <property type="entry name" value="TonB-dependent receptor, plug domain"/>
    <property type="match status" value="1"/>
</dbReference>
<proteinExistence type="inferred from homology"/>
<sequence length="664" mass="70550">MRYLFLLGAASAALIPSIASAQDAPAAPAKPDSNTIVVTGSPLGSQTPTIVATVDRDTIVQTGGGNIADALSQVPGIAGTGFASGASRPIIRGMDATRVRMLEDGSSASDVSDIGPDHGVPIDPLSAQRIEVVRGAATLRYGSQAIGGVVNVLNNRVPTELPTRDLSGELSGSYATNADTWQTAGLVDAKAGDLALHADGFYRHAGDYETPLGTQENSFVRGWGGSLGGSVFFGPDKGSHIGAAVIHYDSEYGIPADTAWIDMRQTKVIGRSSFELGDGLLKSLDVDASYGDYQHQEKNPDGSVNTTFKNKEFDSRAELLLGQIGFLSKTAIGIQVGHRDFSAIGEDSSYLSPATSQSEAAYLFTEVPIGSALHIQASGRVETVHIEGTPASDVFTKRDYTPLSGAIGALLDVTPAVKLGVTFSSTGRAPALTELFARGGHDGPQTFETGDPSLKIERANSLEGTIRVNSGPFRFEGSVYGTWFHNYIYGDLTGRTCDDDGACVVGDGEELKELNYGQQGAHFWGLEGDLRYQLFKTQAGGLEAHVLGDYTRAKLDDGNNVPRIPPYRIGGGLNWKSDRFDAGFLWMHVGEQDKFGVFDTPTDGYNNLSANLVVRPFKSQPGIELAIVGQNLTNDVIRNASAFNKEDVVMPGRTVRFVLRVATF</sequence>
<evidence type="ECO:0000259" key="11">
    <source>
        <dbReference type="Pfam" id="PF00593"/>
    </source>
</evidence>
<dbReference type="GO" id="GO:0044718">
    <property type="term" value="P:siderophore transmembrane transport"/>
    <property type="evidence" value="ECO:0007669"/>
    <property type="project" value="TreeGrafter"/>
</dbReference>
<comment type="subcellular location">
    <subcellularLocation>
        <location evidence="1 8">Cell outer membrane</location>
        <topology evidence="1 8">Multi-pass membrane protein</topology>
    </subcellularLocation>
</comment>
<evidence type="ECO:0000256" key="2">
    <source>
        <dbReference type="ARBA" id="ARBA00022448"/>
    </source>
</evidence>
<comment type="similarity">
    <text evidence="8 9">Belongs to the TonB-dependent receptor family.</text>
</comment>
<keyword evidence="6 8" id="KW-0472">Membrane</keyword>
<keyword evidence="7 8" id="KW-0998">Cell outer membrane</keyword>
<feature type="chain" id="PRO_5030652721" evidence="10">
    <location>
        <begin position="22"/>
        <end position="664"/>
    </location>
</feature>
<evidence type="ECO:0000256" key="6">
    <source>
        <dbReference type="ARBA" id="ARBA00023136"/>
    </source>
</evidence>
<organism evidence="13 14">
    <name type="scientific">Sphingomonas kyeonggiensis</name>
    <dbReference type="NCBI Taxonomy" id="1268553"/>
    <lineage>
        <taxon>Bacteria</taxon>
        <taxon>Pseudomonadati</taxon>
        <taxon>Pseudomonadota</taxon>
        <taxon>Alphaproteobacteria</taxon>
        <taxon>Sphingomonadales</taxon>
        <taxon>Sphingomonadaceae</taxon>
        <taxon>Sphingomonas</taxon>
    </lineage>
</organism>
<evidence type="ECO:0000256" key="8">
    <source>
        <dbReference type="PROSITE-ProRule" id="PRU01360"/>
    </source>
</evidence>
<dbReference type="InterPro" id="IPR037066">
    <property type="entry name" value="Plug_dom_sf"/>
</dbReference>
<evidence type="ECO:0000259" key="12">
    <source>
        <dbReference type="Pfam" id="PF07715"/>
    </source>
</evidence>
<evidence type="ECO:0000256" key="1">
    <source>
        <dbReference type="ARBA" id="ARBA00004571"/>
    </source>
</evidence>
<dbReference type="EMBL" id="JACHLN010000001">
    <property type="protein sequence ID" value="MBB4838287.1"/>
    <property type="molecule type" value="Genomic_DNA"/>
</dbReference>
<dbReference type="InterPro" id="IPR012910">
    <property type="entry name" value="Plug_dom"/>
</dbReference>
<dbReference type="RefSeq" id="WP_184164178.1">
    <property type="nucleotide sequence ID" value="NZ_JACHLN010000001.1"/>
</dbReference>
<keyword evidence="10" id="KW-0732">Signal</keyword>
<evidence type="ECO:0000256" key="3">
    <source>
        <dbReference type="ARBA" id="ARBA00022452"/>
    </source>
</evidence>
<keyword evidence="5 9" id="KW-0798">TonB box</keyword>
<dbReference type="PROSITE" id="PS52016">
    <property type="entry name" value="TONB_DEPENDENT_REC_3"/>
    <property type="match status" value="1"/>
</dbReference>
<dbReference type="PANTHER" id="PTHR30069">
    <property type="entry name" value="TONB-DEPENDENT OUTER MEMBRANE RECEPTOR"/>
    <property type="match status" value="1"/>
</dbReference>
<dbReference type="InterPro" id="IPR000531">
    <property type="entry name" value="Beta-barrel_TonB"/>
</dbReference>
<feature type="domain" description="TonB-dependent receptor-like beta-barrel" evidence="11">
    <location>
        <begin position="195"/>
        <end position="612"/>
    </location>
</feature>
<gene>
    <name evidence="13" type="ORF">HNP52_001338</name>
</gene>
<dbReference type="SUPFAM" id="SSF56935">
    <property type="entry name" value="Porins"/>
    <property type="match status" value="1"/>
</dbReference>
<evidence type="ECO:0000313" key="13">
    <source>
        <dbReference type="EMBL" id="MBB4838287.1"/>
    </source>
</evidence>
<evidence type="ECO:0000313" key="14">
    <source>
        <dbReference type="Proteomes" id="UP000575241"/>
    </source>
</evidence>
<evidence type="ECO:0000256" key="10">
    <source>
        <dbReference type="SAM" id="SignalP"/>
    </source>
</evidence>
<dbReference type="Pfam" id="PF00593">
    <property type="entry name" value="TonB_dep_Rec_b-barrel"/>
    <property type="match status" value="1"/>
</dbReference>
<dbReference type="PANTHER" id="PTHR30069:SF40">
    <property type="entry name" value="TONB-DEPENDENT RECEPTOR NMB0964-RELATED"/>
    <property type="match status" value="1"/>
</dbReference>
<dbReference type="GO" id="GO:0009279">
    <property type="term" value="C:cell outer membrane"/>
    <property type="evidence" value="ECO:0007669"/>
    <property type="project" value="UniProtKB-SubCell"/>
</dbReference>
<dbReference type="InterPro" id="IPR039426">
    <property type="entry name" value="TonB-dep_rcpt-like"/>
</dbReference>
<accession>A0A7W7K078</accession>
<name>A0A7W7K078_9SPHN</name>
<comment type="caution">
    <text evidence="13">The sequence shown here is derived from an EMBL/GenBank/DDBJ whole genome shotgun (WGS) entry which is preliminary data.</text>
</comment>
<keyword evidence="3 8" id="KW-1134">Transmembrane beta strand</keyword>
<keyword evidence="2 8" id="KW-0813">Transport</keyword>
<evidence type="ECO:0000256" key="5">
    <source>
        <dbReference type="ARBA" id="ARBA00023077"/>
    </source>
</evidence>
<evidence type="ECO:0000256" key="9">
    <source>
        <dbReference type="RuleBase" id="RU003357"/>
    </source>
</evidence>
<keyword evidence="14" id="KW-1185">Reference proteome</keyword>
<evidence type="ECO:0000256" key="7">
    <source>
        <dbReference type="ARBA" id="ARBA00023237"/>
    </source>
</evidence>
<dbReference type="GO" id="GO:0015344">
    <property type="term" value="F:siderophore uptake transmembrane transporter activity"/>
    <property type="evidence" value="ECO:0007669"/>
    <property type="project" value="TreeGrafter"/>
</dbReference>
<dbReference type="InterPro" id="IPR036942">
    <property type="entry name" value="Beta-barrel_TonB_sf"/>
</dbReference>
<dbReference type="Proteomes" id="UP000575241">
    <property type="component" value="Unassembled WGS sequence"/>
</dbReference>